<accession>A0AA97ATQ9</accession>
<feature type="region of interest" description="Disordered" evidence="1">
    <location>
        <begin position="1"/>
        <end position="43"/>
    </location>
</feature>
<organism evidence="2">
    <name type="scientific">Leptolyngbya boryana CZ1</name>
    <dbReference type="NCBI Taxonomy" id="3060204"/>
    <lineage>
        <taxon>Bacteria</taxon>
        <taxon>Bacillati</taxon>
        <taxon>Cyanobacteriota</taxon>
        <taxon>Cyanophyceae</taxon>
        <taxon>Leptolyngbyales</taxon>
        <taxon>Leptolyngbyaceae</taxon>
        <taxon>Leptolyngbya group</taxon>
        <taxon>Leptolyngbya</taxon>
    </lineage>
</organism>
<proteinExistence type="predicted"/>
<sequence length="62" mass="7535">MTRRTSPDDLQNWDDAQDIEHLVNDKRSHKRATPAKGRRRNRRYENRLLKLQIENVEFDEDS</sequence>
<dbReference type="AlphaFoldDB" id="A0AA97ATQ9"/>
<reference evidence="2" key="2">
    <citation type="submission" date="2023-07" db="EMBL/GenBank/DDBJ databases">
        <authorList>
            <person name="Bai X.-H."/>
            <person name="Wang H.-H."/>
            <person name="Wang J."/>
            <person name="Ma M.-Y."/>
            <person name="Hu H.-H."/>
            <person name="Song Z.-L."/>
            <person name="Ma H.-G."/>
            <person name="Fan Y."/>
            <person name="Du C.-Y."/>
            <person name="Xu J.-C."/>
        </authorList>
    </citation>
    <scope>NUCLEOTIDE SEQUENCE</scope>
    <source>
        <strain evidence="2">CZ1</strain>
    </source>
</reference>
<dbReference type="RefSeq" id="WP_268183747.1">
    <property type="nucleotide sequence ID" value="NZ_CP130144.1"/>
</dbReference>
<feature type="compositionally biased region" description="Basic residues" evidence="1">
    <location>
        <begin position="27"/>
        <end position="42"/>
    </location>
</feature>
<gene>
    <name evidence="2" type="ORF">Q2T42_29395</name>
</gene>
<name>A0AA97ATQ9_LEPBY</name>
<reference evidence="2" key="1">
    <citation type="journal article" date="2023" name="Plants (Basel)">
        <title>Genomic Analysis of Leptolyngbya boryana CZ1 Reveals Efficient Carbon Fixation Modules.</title>
        <authorList>
            <person name="Bai X."/>
            <person name="Wang H."/>
            <person name="Cheng W."/>
            <person name="Wang J."/>
            <person name="Ma M."/>
            <person name="Hu H."/>
            <person name="Song Z."/>
            <person name="Ma H."/>
            <person name="Fan Y."/>
            <person name="Du C."/>
            <person name="Xu J."/>
        </authorList>
    </citation>
    <scope>NUCLEOTIDE SEQUENCE</scope>
    <source>
        <strain evidence="2">CZ1</strain>
    </source>
</reference>
<dbReference type="EMBL" id="CP130144">
    <property type="protein sequence ID" value="WNZ45910.1"/>
    <property type="molecule type" value="Genomic_DNA"/>
</dbReference>
<evidence type="ECO:0000256" key="1">
    <source>
        <dbReference type="SAM" id="MobiDB-lite"/>
    </source>
</evidence>
<evidence type="ECO:0000313" key="2">
    <source>
        <dbReference type="EMBL" id="WNZ45910.1"/>
    </source>
</evidence>
<protein>
    <submittedName>
        <fullName evidence="2">Uncharacterized protein</fullName>
    </submittedName>
</protein>